<reference evidence="1 2" key="1">
    <citation type="submission" date="2021-04" db="EMBL/GenBank/DDBJ databases">
        <authorList>
            <person name="Shkoporov A.N."/>
            <person name="Stockdale S.R."/>
            <person name="Guerin E."/>
            <person name="Ross R.P."/>
            <person name="Hill C."/>
        </authorList>
    </citation>
    <scope>NUCLEOTIDE SEQUENCE [LARGE SCALE GENOMIC DNA]</scope>
    <source>
        <strain evidence="2">cr23_1</strain>
    </source>
</reference>
<protein>
    <submittedName>
        <fullName evidence="1">Uncharacterized protein</fullName>
    </submittedName>
</protein>
<dbReference type="KEGG" id="vg:75687842"/>
<evidence type="ECO:0000313" key="2">
    <source>
        <dbReference type="Proteomes" id="UP000828083"/>
    </source>
</evidence>
<dbReference type="RefSeq" id="YP_010510326.1">
    <property type="nucleotide sequence ID" value="NC_067218.1"/>
</dbReference>
<gene>
    <name evidence="1" type="primary">gp_78058</name>
</gene>
<evidence type="ECO:0000313" key="1">
    <source>
        <dbReference type="EMBL" id="QWM91386.1"/>
    </source>
</evidence>
<organism evidence="1 2">
    <name type="scientific">uncultured phage cr23_1</name>
    <dbReference type="NCBI Taxonomy" id="2986419"/>
    <lineage>
        <taxon>Viruses</taxon>
        <taxon>Duplodnaviria</taxon>
        <taxon>Heunggongvirae</taxon>
        <taxon>Uroviricota</taxon>
        <taxon>Caudoviricetes</taxon>
        <taxon>Crassvirales</taxon>
        <taxon>Suoliviridae</taxon>
        <taxon>Uncouvirinae</taxon>
        <taxon>Aurodevirus</taxon>
        <taxon>Aurodevirus hiberniae</taxon>
    </lineage>
</organism>
<sequence>MNVIEYLQDKLEPEYRFYSSTLPIVTTPDMPVPFIINEKVYGCGKFNIGSTWYKLVKDNSIEGAIFYGLPNALITRIKHPEIATIAKRVQSKILNVMITDIHNSNSKTELVQLRIAVNMIMNLTYLDSDKRLEWSNWIKELYWKRKAVINQYILDYILPF</sequence>
<dbReference type="GeneID" id="75687842"/>
<dbReference type="Proteomes" id="UP000828083">
    <property type="component" value="Segment"/>
</dbReference>
<proteinExistence type="predicted"/>
<keyword evidence="2" id="KW-1185">Reference proteome</keyword>
<dbReference type="EMBL" id="MZ130500">
    <property type="protein sequence ID" value="QWM91386.1"/>
    <property type="molecule type" value="Genomic_DNA"/>
</dbReference>
<name>A0AAE7RXL7_9CAUD</name>
<accession>A0AAE7RXL7</accession>